<evidence type="ECO:0000259" key="5">
    <source>
        <dbReference type="PROSITE" id="PS51635"/>
    </source>
</evidence>
<name>A0A2R4M0E4_9RHOB</name>
<sequence length="307" mass="32770">MAKQKKTVKVGLALGSGGARGYCHIGVLRALADLGIHPDIIAGCSMGALVGAAYAGGRLDALEDWARAMTPRSYLSLVDLNLSGGGLVEGREIMTLLQKLGLPDTIEGLDRPFAAVATDLETGREVWLKDGPLSHAVRASVALPGIISPHYHQDKWLLDGGMVNPVPVSLARALGADVIIAVNPNARLDGTLWRAPQVDQATGLAALQDRLPEALKALWPSSNTEDRRAAPGYIEVLSTSIDIMTDHIRRARMAGEPPQVMLSADLSDMSVLDFHLAKKAIEDGKRMVLEHEATLTRLFECGPKTPS</sequence>
<dbReference type="Pfam" id="PF01734">
    <property type="entry name" value="Patatin"/>
    <property type="match status" value="1"/>
</dbReference>
<evidence type="ECO:0000313" key="7">
    <source>
        <dbReference type="Proteomes" id="UP000241447"/>
    </source>
</evidence>
<keyword evidence="3 4" id="KW-0443">Lipid metabolism</keyword>
<dbReference type="RefSeq" id="WP_107718766.1">
    <property type="nucleotide sequence ID" value="NZ_CP028475.1"/>
</dbReference>
<dbReference type="GO" id="GO:0016042">
    <property type="term" value="P:lipid catabolic process"/>
    <property type="evidence" value="ECO:0007669"/>
    <property type="project" value="UniProtKB-UniRule"/>
</dbReference>
<dbReference type="InterPro" id="IPR050301">
    <property type="entry name" value="NTE"/>
</dbReference>
<evidence type="ECO:0000256" key="4">
    <source>
        <dbReference type="PROSITE-ProRule" id="PRU01161"/>
    </source>
</evidence>
<dbReference type="SUPFAM" id="SSF52151">
    <property type="entry name" value="FabD/lysophospholipase-like"/>
    <property type="match status" value="1"/>
</dbReference>
<accession>A0A2R4M0E4</accession>
<reference evidence="6 7" key="1">
    <citation type="submission" date="2018-03" db="EMBL/GenBank/DDBJ databases">
        <title>The Complete Genome of Celeribacter baekdonensis strain LH4, a Thiosulfate-Oxidizing Alphaproteobacterium Isolated from Gulf of Mexico Continental Slope Sediments.</title>
        <authorList>
            <person name="Flood B.E."/>
            <person name="Bailey J.V."/>
            <person name="Leprich D."/>
        </authorList>
    </citation>
    <scope>NUCLEOTIDE SEQUENCE [LARGE SCALE GENOMIC DNA]</scope>
    <source>
        <strain evidence="6 7">LH4</strain>
    </source>
</reference>
<dbReference type="Gene3D" id="3.40.1090.10">
    <property type="entry name" value="Cytosolic phospholipase A2 catalytic domain"/>
    <property type="match status" value="2"/>
</dbReference>
<feature type="active site" description="Nucleophile" evidence="4">
    <location>
        <position position="45"/>
    </location>
</feature>
<dbReference type="AlphaFoldDB" id="A0A2R4M0E4"/>
<feature type="domain" description="PNPLA" evidence="5">
    <location>
        <begin position="12"/>
        <end position="172"/>
    </location>
</feature>
<dbReference type="OrthoDB" id="5290098at2"/>
<dbReference type="InterPro" id="IPR002641">
    <property type="entry name" value="PNPLA_dom"/>
</dbReference>
<keyword evidence="2 4" id="KW-0442">Lipid degradation</keyword>
<evidence type="ECO:0000256" key="3">
    <source>
        <dbReference type="ARBA" id="ARBA00023098"/>
    </source>
</evidence>
<dbReference type="PANTHER" id="PTHR14226:SF76">
    <property type="entry name" value="NTE FAMILY PROTEIN RSSA"/>
    <property type="match status" value="1"/>
</dbReference>
<dbReference type="GO" id="GO:0016787">
    <property type="term" value="F:hydrolase activity"/>
    <property type="evidence" value="ECO:0007669"/>
    <property type="project" value="UniProtKB-UniRule"/>
</dbReference>
<dbReference type="EMBL" id="CP028475">
    <property type="protein sequence ID" value="AVW90588.1"/>
    <property type="molecule type" value="Genomic_DNA"/>
</dbReference>
<dbReference type="NCBIfam" id="NF007623">
    <property type="entry name" value="PRK10279.1"/>
    <property type="match status" value="1"/>
</dbReference>
<gene>
    <name evidence="6" type="ORF">DA792_05370</name>
</gene>
<evidence type="ECO:0000256" key="2">
    <source>
        <dbReference type="ARBA" id="ARBA00022963"/>
    </source>
</evidence>
<proteinExistence type="predicted"/>
<protein>
    <submittedName>
        <fullName evidence="6">Patatin-like phospholipase RssA</fullName>
    </submittedName>
</protein>
<dbReference type="KEGG" id="cbak:DA792_05370"/>
<dbReference type="PANTHER" id="PTHR14226">
    <property type="entry name" value="NEUROPATHY TARGET ESTERASE/SWISS CHEESE D.MELANOGASTER"/>
    <property type="match status" value="1"/>
</dbReference>
<feature type="short sequence motif" description="GXSXG" evidence="4">
    <location>
        <begin position="43"/>
        <end position="47"/>
    </location>
</feature>
<keyword evidence="1 4" id="KW-0378">Hydrolase</keyword>
<feature type="short sequence motif" description="DGA/G" evidence="4">
    <location>
        <begin position="159"/>
        <end position="161"/>
    </location>
</feature>
<organism evidence="6 7">
    <name type="scientific">Celeribacter baekdonensis</name>
    <dbReference type="NCBI Taxonomy" id="875171"/>
    <lineage>
        <taxon>Bacteria</taxon>
        <taxon>Pseudomonadati</taxon>
        <taxon>Pseudomonadota</taxon>
        <taxon>Alphaproteobacteria</taxon>
        <taxon>Rhodobacterales</taxon>
        <taxon>Roseobacteraceae</taxon>
        <taxon>Celeribacter</taxon>
    </lineage>
</organism>
<dbReference type="Proteomes" id="UP000241447">
    <property type="component" value="Chromosome"/>
</dbReference>
<evidence type="ECO:0000256" key="1">
    <source>
        <dbReference type="ARBA" id="ARBA00022801"/>
    </source>
</evidence>
<dbReference type="InterPro" id="IPR016035">
    <property type="entry name" value="Acyl_Trfase/lysoPLipase"/>
</dbReference>
<comment type="caution">
    <text evidence="4">Lacks conserved residue(s) required for the propagation of feature annotation.</text>
</comment>
<evidence type="ECO:0000313" key="6">
    <source>
        <dbReference type="EMBL" id="AVW90588.1"/>
    </source>
</evidence>
<dbReference type="PROSITE" id="PS51635">
    <property type="entry name" value="PNPLA"/>
    <property type="match status" value="1"/>
</dbReference>
<feature type="active site" description="Proton acceptor" evidence="4">
    <location>
        <position position="159"/>
    </location>
</feature>